<evidence type="ECO:0000313" key="8">
    <source>
        <dbReference type="Proteomes" id="UP000024404"/>
    </source>
</evidence>
<dbReference type="AlphaFoldDB" id="A0A8R1XRP3"/>
<comment type="catalytic activity">
    <reaction evidence="5">
        <text>glucuronate acceptor + UDP-alpha-D-glucuronate = acceptor beta-D-glucuronoside + UDP + H(+)</text>
        <dbReference type="Rhea" id="RHEA:21032"/>
        <dbReference type="ChEBI" id="CHEBI:15378"/>
        <dbReference type="ChEBI" id="CHEBI:58052"/>
        <dbReference type="ChEBI" id="CHEBI:58223"/>
        <dbReference type="ChEBI" id="CHEBI:132367"/>
        <dbReference type="ChEBI" id="CHEBI:132368"/>
        <dbReference type="EC" id="2.4.1.17"/>
    </reaction>
</comment>
<keyword evidence="3" id="KW-0328">Glycosyltransferase</keyword>
<evidence type="ECO:0000256" key="4">
    <source>
        <dbReference type="ARBA" id="ARBA00022679"/>
    </source>
</evidence>
<evidence type="ECO:0000256" key="1">
    <source>
        <dbReference type="ARBA" id="ARBA00009995"/>
    </source>
</evidence>
<evidence type="ECO:0000256" key="3">
    <source>
        <dbReference type="ARBA" id="ARBA00022676"/>
    </source>
</evidence>
<keyword evidence="8" id="KW-1185">Reference proteome</keyword>
<comment type="similarity">
    <text evidence="1">Belongs to the UDP-glycosyltransferase family.</text>
</comment>
<protein>
    <recommendedName>
        <fullName evidence="2">glucuronosyltransferase</fullName>
        <ecNumber evidence="2">2.4.1.17</ecNumber>
    </recommendedName>
</protein>
<dbReference type="GO" id="GO:0015020">
    <property type="term" value="F:glucuronosyltransferase activity"/>
    <property type="evidence" value="ECO:0007669"/>
    <property type="project" value="UniProtKB-EC"/>
</dbReference>
<keyword evidence="6" id="KW-1133">Transmembrane helix</keyword>
<dbReference type="PANTHER" id="PTHR48043">
    <property type="entry name" value="EG:EG0003.4 PROTEIN-RELATED"/>
    <property type="match status" value="1"/>
</dbReference>
<proteinExistence type="inferred from homology"/>
<keyword evidence="4" id="KW-0808">Transferase</keyword>
<dbReference type="InterPro" id="IPR050271">
    <property type="entry name" value="UDP-glycosyltransferase"/>
</dbReference>
<evidence type="ECO:0000256" key="5">
    <source>
        <dbReference type="ARBA" id="ARBA00047475"/>
    </source>
</evidence>
<dbReference type="Proteomes" id="UP000024404">
    <property type="component" value="Unassembled WGS sequence"/>
</dbReference>
<dbReference type="InterPro" id="IPR002213">
    <property type="entry name" value="UDP_glucos_trans"/>
</dbReference>
<dbReference type="EnsemblMetazoa" id="OVOC10697.1">
    <property type="protein sequence ID" value="OVOC10697.1"/>
    <property type="gene ID" value="WBGene00247506"/>
</dbReference>
<organism evidence="7 8">
    <name type="scientific">Onchocerca volvulus</name>
    <dbReference type="NCBI Taxonomy" id="6282"/>
    <lineage>
        <taxon>Eukaryota</taxon>
        <taxon>Metazoa</taxon>
        <taxon>Ecdysozoa</taxon>
        <taxon>Nematoda</taxon>
        <taxon>Chromadorea</taxon>
        <taxon>Rhabditida</taxon>
        <taxon>Spirurina</taxon>
        <taxon>Spiruromorpha</taxon>
        <taxon>Filarioidea</taxon>
        <taxon>Onchocercidae</taxon>
        <taxon>Onchocerca</taxon>
    </lineage>
</organism>
<feature type="transmembrane region" description="Helical" evidence="6">
    <location>
        <begin position="235"/>
        <end position="256"/>
    </location>
</feature>
<dbReference type="Pfam" id="PF00201">
    <property type="entry name" value="UDPGT"/>
    <property type="match status" value="1"/>
</dbReference>
<evidence type="ECO:0000256" key="6">
    <source>
        <dbReference type="SAM" id="Phobius"/>
    </source>
</evidence>
<name>A0A8R1XRP3_ONCVO</name>
<keyword evidence="6" id="KW-0812">Transmembrane</keyword>
<reference evidence="8" key="1">
    <citation type="submission" date="2013-10" db="EMBL/GenBank/DDBJ databases">
        <title>Genome sequencing of Onchocerca volvulus.</title>
        <authorList>
            <person name="Cotton J."/>
            <person name="Tsai J."/>
            <person name="Stanley E."/>
            <person name="Tracey A."/>
            <person name="Holroyd N."/>
            <person name="Lustigman S."/>
            <person name="Berriman M."/>
        </authorList>
    </citation>
    <scope>NUCLEOTIDE SEQUENCE</scope>
</reference>
<evidence type="ECO:0000313" key="7">
    <source>
        <dbReference type="EnsemblMetazoa" id="OVOC10697.1"/>
    </source>
</evidence>
<sequence>MILLIYRQNFDALVTENFAIVIVDDLYNPCGLLLVGLQKSVFIYWSMTILRTETAWSDQNHDSPSFICLFLALGMLLFPEPFVSIIAIECRKTTLLEKEWLTFIDRVDAKNGFVLFTMGLTIQWNLAPKHCLDGVAVRGYPLTISGYDNLLRLTARNVGIMLEKRDLGKENIKKAVKRIYNSKKIQKRNAHLSKHNDRYALFRIDSSTFWMKFIERHNDISHARFDAGELKCLQLLFLVDIILFVISIIFVILFLIHYTAVKFILKVIKIVRNHSMKKIK</sequence>
<reference evidence="7" key="2">
    <citation type="submission" date="2022-06" db="UniProtKB">
        <authorList>
            <consortium name="EnsemblMetazoa"/>
        </authorList>
    </citation>
    <scope>IDENTIFICATION</scope>
</reference>
<evidence type="ECO:0000256" key="2">
    <source>
        <dbReference type="ARBA" id="ARBA00012544"/>
    </source>
</evidence>
<dbReference type="SUPFAM" id="SSF53756">
    <property type="entry name" value="UDP-Glycosyltransferase/glycogen phosphorylase"/>
    <property type="match status" value="1"/>
</dbReference>
<dbReference type="PANTHER" id="PTHR48043:SF5">
    <property type="entry name" value="UDP-GLUCURONOSYLTRANSFERASE UGT-58-RELATED"/>
    <property type="match status" value="1"/>
</dbReference>
<accession>A0A8R1XRP3</accession>
<keyword evidence="6" id="KW-0472">Membrane</keyword>
<dbReference type="EC" id="2.4.1.17" evidence="2"/>
<dbReference type="EMBL" id="CMVM020000345">
    <property type="status" value="NOT_ANNOTATED_CDS"/>
    <property type="molecule type" value="Genomic_DNA"/>
</dbReference>